<reference evidence="2 4" key="2">
    <citation type="journal article" date="2014" name="BMC Genomics">
        <title>An improved genome release (version Mt4.0) for the model legume Medicago truncatula.</title>
        <authorList>
            <person name="Tang H."/>
            <person name="Krishnakumar V."/>
            <person name="Bidwell S."/>
            <person name="Rosen B."/>
            <person name="Chan A."/>
            <person name="Zhou S."/>
            <person name="Gentzbittel L."/>
            <person name="Childs K.L."/>
            <person name="Yandell M."/>
            <person name="Gundlach H."/>
            <person name="Mayer K.F."/>
            <person name="Schwartz D.C."/>
            <person name="Town C.D."/>
        </authorList>
    </citation>
    <scope>GENOME REANNOTATION</scope>
    <source>
        <strain evidence="2">A17</strain>
        <strain evidence="3 4">cv. Jemalong A17</strain>
    </source>
</reference>
<dbReference type="EnsemblPlants" id="KEH35851">
    <property type="protein sequence ID" value="KEH35851"/>
    <property type="gene ID" value="MTR_3g103470"/>
</dbReference>
<dbReference type="EMBL" id="CM001219">
    <property type="protein sequence ID" value="KEH35851.1"/>
    <property type="molecule type" value="Genomic_DNA"/>
</dbReference>
<organism evidence="2 4">
    <name type="scientific">Medicago truncatula</name>
    <name type="common">Barrel medic</name>
    <name type="synonym">Medicago tribuloides</name>
    <dbReference type="NCBI Taxonomy" id="3880"/>
    <lineage>
        <taxon>Eukaryota</taxon>
        <taxon>Viridiplantae</taxon>
        <taxon>Streptophyta</taxon>
        <taxon>Embryophyta</taxon>
        <taxon>Tracheophyta</taxon>
        <taxon>Spermatophyta</taxon>
        <taxon>Magnoliopsida</taxon>
        <taxon>eudicotyledons</taxon>
        <taxon>Gunneridae</taxon>
        <taxon>Pentapetalae</taxon>
        <taxon>rosids</taxon>
        <taxon>fabids</taxon>
        <taxon>Fabales</taxon>
        <taxon>Fabaceae</taxon>
        <taxon>Papilionoideae</taxon>
        <taxon>50 kb inversion clade</taxon>
        <taxon>NPAAA clade</taxon>
        <taxon>Hologalegina</taxon>
        <taxon>IRL clade</taxon>
        <taxon>Trifolieae</taxon>
        <taxon>Medicago</taxon>
    </lineage>
</organism>
<feature type="compositionally biased region" description="Polar residues" evidence="1">
    <location>
        <begin position="54"/>
        <end position="79"/>
    </location>
</feature>
<reference evidence="2 4" key="1">
    <citation type="journal article" date="2011" name="Nature">
        <title>The Medicago genome provides insight into the evolution of rhizobial symbioses.</title>
        <authorList>
            <person name="Young N.D."/>
            <person name="Debelle F."/>
            <person name="Oldroyd G.E."/>
            <person name="Geurts R."/>
            <person name="Cannon S.B."/>
            <person name="Udvardi M.K."/>
            <person name="Benedito V.A."/>
            <person name="Mayer K.F."/>
            <person name="Gouzy J."/>
            <person name="Schoof H."/>
            <person name="Van de Peer Y."/>
            <person name="Proost S."/>
            <person name="Cook D.R."/>
            <person name="Meyers B.C."/>
            <person name="Spannagl M."/>
            <person name="Cheung F."/>
            <person name="De Mita S."/>
            <person name="Krishnakumar V."/>
            <person name="Gundlach H."/>
            <person name="Zhou S."/>
            <person name="Mudge J."/>
            <person name="Bharti A.K."/>
            <person name="Murray J.D."/>
            <person name="Naoumkina M.A."/>
            <person name="Rosen B."/>
            <person name="Silverstein K.A."/>
            <person name="Tang H."/>
            <person name="Rombauts S."/>
            <person name="Zhao P.X."/>
            <person name="Zhou P."/>
            <person name="Barbe V."/>
            <person name="Bardou P."/>
            <person name="Bechner M."/>
            <person name="Bellec A."/>
            <person name="Berger A."/>
            <person name="Berges H."/>
            <person name="Bidwell S."/>
            <person name="Bisseling T."/>
            <person name="Choisne N."/>
            <person name="Couloux A."/>
            <person name="Denny R."/>
            <person name="Deshpande S."/>
            <person name="Dai X."/>
            <person name="Doyle J.J."/>
            <person name="Dudez A.M."/>
            <person name="Farmer A.D."/>
            <person name="Fouteau S."/>
            <person name="Franken C."/>
            <person name="Gibelin C."/>
            <person name="Gish J."/>
            <person name="Goldstein S."/>
            <person name="Gonzalez A.J."/>
            <person name="Green P.J."/>
            <person name="Hallab A."/>
            <person name="Hartog M."/>
            <person name="Hua A."/>
            <person name="Humphray S.J."/>
            <person name="Jeong D.H."/>
            <person name="Jing Y."/>
            <person name="Jocker A."/>
            <person name="Kenton S.M."/>
            <person name="Kim D.J."/>
            <person name="Klee K."/>
            <person name="Lai H."/>
            <person name="Lang C."/>
            <person name="Lin S."/>
            <person name="Macmil S.L."/>
            <person name="Magdelenat G."/>
            <person name="Matthews L."/>
            <person name="McCorrison J."/>
            <person name="Monaghan E.L."/>
            <person name="Mun J.H."/>
            <person name="Najar F.Z."/>
            <person name="Nicholson C."/>
            <person name="Noirot C."/>
            <person name="O'Bleness M."/>
            <person name="Paule C.R."/>
            <person name="Poulain J."/>
            <person name="Prion F."/>
            <person name="Qin B."/>
            <person name="Qu C."/>
            <person name="Retzel E.F."/>
            <person name="Riddle C."/>
            <person name="Sallet E."/>
            <person name="Samain S."/>
            <person name="Samson N."/>
            <person name="Sanders I."/>
            <person name="Saurat O."/>
            <person name="Scarpelli C."/>
            <person name="Schiex T."/>
            <person name="Segurens B."/>
            <person name="Severin A.J."/>
            <person name="Sherrier D.J."/>
            <person name="Shi R."/>
            <person name="Sims S."/>
            <person name="Singer S.R."/>
            <person name="Sinharoy S."/>
            <person name="Sterck L."/>
            <person name="Viollet A."/>
            <person name="Wang B.B."/>
            <person name="Wang K."/>
            <person name="Wang M."/>
            <person name="Wang X."/>
            <person name="Warfsmann J."/>
            <person name="Weissenbach J."/>
            <person name="White D.D."/>
            <person name="White J.D."/>
            <person name="Wiley G.B."/>
            <person name="Wincker P."/>
            <person name="Xing Y."/>
            <person name="Yang L."/>
            <person name="Yao Z."/>
            <person name="Ying F."/>
            <person name="Zhai J."/>
            <person name="Zhou L."/>
            <person name="Zuber A."/>
            <person name="Denarie J."/>
            <person name="Dixon R.A."/>
            <person name="May G.D."/>
            <person name="Schwartz D.C."/>
            <person name="Rogers J."/>
            <person name="Quetier F."/>
            <person name="Town C.D."/>
            <person name="Roe B.A."/>
        </authorList>
    </citation>
    <scope>NUCLEOTIDE SEQUENCE [LARGE SCALE GENOMIC DNA]</scope>
    <source>
        <strain evidence="2">A17</strain>
        <strain evidence="3 4">cv. Jemalong A17</strain>
    </source>
</reference>
<evidence type="ECO:0000313" key="2">
    <source>
        <dbReference type="EMBL" id="KEH35851.1"/>
    </source>
</evidence>
<feature type="region of interest" description="Disordered" evidence="1">
    <location>
        <begin position="37"/>
        <end position="90"/>
    </location>
</feature>
<reference evidence="3" key="3">
    <citation type="submission" date="2015-04" db="UniProtKB">
        <authorList>
            <consortium name="EnsemblPlants"/>
        </authorList>
    </citation>
    <scope>IDENTIFICATION</scope>
    <source>
        <strain evidence="3">cv. Jemalong A17</strain>
    </source>
</reference>
<dbReference type="AlphaFoldDB" id="A0A072V2I8"/>
<evidence type="ECO:0000313" key="4">
    <source>
        <dbReference type="Proteomes" id="UP000002051"/>
    </source>
</evidence>
<keyword evidence="4" id="KW-1185">Reference proteome</keyword>
<sequence>MFKNLKKSNEESGVAFNAGDVDTRAADSNMVVECGDSCSDTNIVHTPVGKSSMKRSSGNIDSSTNGNGEVGQASVTQPSKMVRVKVESKD</sequence>
<accession>A0A072V2I8</accession>
<protein>
    <submittedName>
        <fullName evidence="2 3">Uncharacterized protein</fullName>
    </submittedName>
</protein>
<dbReference type="HOGENOM" id="CLU_2444173_0_0_1"/>
<dbReference type="Proteomes" id="UP000002051">
    <property type="component" value="Chromosome 3"/>
</dbReference>
<name>A0A072V2I8_MEDTR</name>
<evidence type="ECO:0000256" key="1">
    <source>
        <dbReference type="SAM" id="MobiDB-lite"/>
    </source>
</evidence>
<evidence type="ECO:0000313" key="3">
    <source>
        <dbReference type="EnsemblPlants" id="KEH35851"/>
    </source>
</evidence>
<gene>
    <name evidence="3" type="primary">25489996</name>
    <name evidence="2" type="ordered locus">MTR_3g103470</name>
</gene>
<proteinExistence type="predicted"/>
<feature type="region of interest" description="Disordered" evidence="1">
    <location>
        <begin position="1"/>
        <end position="22"/>
    </location>
</feature>